<feature type="transmembrane region" description="Helical" evidence="1">
    <location>
        <begin position="88"/>
        <end position="110"/>
    </location>
</feature>
<feature type="transmembrane region" description="Helical" evidence="1">
    <location>
        <begin position="12"/>
        <end position="31"/>
    </location>
</feature>
<feature type="transmembrane region" description="Helical" evidence="1">
    <location>
        <begin position="116"/>
        <end position="136"/>
    </location>
</feature>
<name>A0ABT0WAE8_9BACI</name>
<reference evidence="2 3" key="1">
    <citation type="submission" date="2022-06" db="EMBL/GenBank/DDBJ databases">
        <authorList>
            <person name="Jeon C.O."/>
        </authorList>
    </citation>
    <scope>NUCLEOTIDE SEQUENCE [LARGE SCALE GENOMIC DNA]</scope>
    <source>
        <strain evidence="2 3">KCTC 13943</strain>
    </source>
</reference>
<keyword evidence="3" id="KW-1185">Reference proteome</keyword>
<evidence type="ECO:0000256" key="1">
    <source>
        <dbReference type="SAM" id="Phobius"/>
    </source>
</evidence>
<keyword evidence="1" id="KW-1133">Transmembrane helix</keyword>
<protein>
    <submittedName>
        <fullName evidence="2">DUF2975 domain-containing protein</fullName>
    </submittedName>
</protein>
<keyword evidence="1" id="KW-0812">Transmembrane</keyword>
<organism evidence="2 3">
    <name type="scientific">Neobacillus pocheonensis</name>
    <dbReference type="NCBI Taxonomy" id="363869"/>
    <lineage>
        <taxon>Bacteria</taxon>
        <taxon>Bacillati</taxon>
        <taxon>Bacillota</taxon>
        <taxon>Bacilli</taxon>
        <taxon>Bacillales</taxon>
        <taxon>Bacillaceae</taxon>
        <taxon>Neobacillus</taxon>
    </lineage>
</organism>
<dbReference type="Pfam" id="PF11188">
    <property type="entry name" value="DUF2975"/>
    <property type="match status" value="1"/>
</dbReference>
<keyword evidence="1" id="KW-0472">Membrane</keyword>
<dbReference type="EMBL" id="JAMQCR010000001">
    <property type="protein sequence ID" value="MCM2532999.1"/>
    <property type="molecule type" value="Genomic_DNA"/>
</dbReference>
<proteinExistence type="predicted"/>
<dbReference type="InterPro" id="IPR021354">
    <property type="entry name" value="DUF2975"/>
</dbReference>
<sequence length="150" mass="16751">MKPSIVIKMLNWLISALLLGMVIAFFTLPLLVNKYSETTGGEMGNLSWIKVFLYVTAIPFSILLVMSKKLCQNILKNNPFSQSSIQSLNVISICAFLDFFLYTIGTFTLFKNILSLTLMIAAFMIGIVSLVLSMLAKLAQEIKEENDLTI</sequence>
<evidence type="ECO:0000313" key="2">
    <source>
        <dbReference type="EMBL" id="MCM2532999.1"/>
    </source>
</evidence>
<evidence type="ECO:0000313" key="3">
    <source>
        <dbReference type="Proteomes" id="UP001523262"/>
    </source>
</evidence>
<accession>A0ABT0WAE8</accession>
<comment type="caution">
    <text evidence="2">The sequence shown here is derived from an EMBL/GenBank/DDBJ whole genome shotgun (WGS) entry which is preliminary data.</text>
</comment>
<dbReference type="Proteomes" id="UP001523262">
    <property type="component" value="Unassembled WGS sequence"/>
</dbReference>
<gene>
    <name evidence="2" type="ORF">NDK43_12125</name>
</gene>
<feature type="transmembrane region" description="Helical" evidence="1">
    <location>
        <begin position="51"/>
        <end position="67"/>
    </location>
</feature>